<reference evidence="3 4" key="1">
    <citation type="submission" date="2020-03" db="EMBL/GenBank/DDBJ databases">
        <title>Screen low temperature-resistant strains for efficient degradation of petroleum hydrocarbons under the low temperature.</title>
        <authorList>
            <person name="Wang Y."/>
            <person name="Chen J."/>
        </authorList>
    </citation>
    <scope>NUCLEOTIDE SEQUENCE [LARGE SCALE GENOMIC DNA]</scope>
    <source>
        <strain evidence="3 4">KB1</strain>
    </source>
</reference>
<dbReference type="SUPFAM" id="SSF51735">
    <property type="entry name" value="NAD(P)-binding Rossmann-fold domains"/>
    <property type="match status" value="1"/>
</dbReference>
<dbReference type="InterPro" id="IPR020843">
    <property type="entry name" value="ER"/>
</dbReference>
<organism evidence="3 4">
    <name type="scientific">Rhodococcus erythropolis</name>
    <name type="common">Arthrobacter picolinophilus</name>
    <dbReference type="NCBI Taxonomy" id="1833"/>
    <lineage>
        <taxon>Bacteria</taxon>
        <taxon>Bacillati</taxon>
        <taxon>Actinomycetota</taxon>
        <taxon>Actinomycetes</taxon>
        <taxon>Mycobacteriales</taxon>
        <taxon>Nocardiaceae</taxon>
        <taxon>Rhodococcus</taxon>
        <taxon>Rhodococcus erythropolis group</taxon>
    </lineage>
</organism>
<keyword evidence="1" id="KW-0560">Oxidoreductase</keyword>
<dbReference type="AlphaFoldDB" id="A0A6G9D292"/>
<evidence type="ECO:0000256" key="1">
    <source>
        <dbReference type="ARBA" id="ARBA00023002"/>
    </source>
</evidence>
<dbReference type="Gene3D" id="3.90.180.10">
    <property type="entry name" value="Medium-chain alcohol dehydrogenases, catalytic domain"/>
    <property type="match status" value="1"/>
</dbReference>
<sequence>MRTGVEADWKLRMTEYVNRAVRVVRAPRGLPVVEDFRIDEVPIRPPADGEVLFRAHYLSIDPAIRRRLPSTSSAPGPLGAVAGIGDVVLAGVVPAHSGLDGIAVGEVISSRHPDFAAGDLVRGGTHWQVYHTIKGAALDRIPRENRASLGDELGILGQPGFVAHCGMRLVADVRERDTVVVSAAGGAVGMVAGQIAKLAGARVIGIAGGEKTEYVVEELGFDACIDRKTANIGEQLDELCPKGVDVYFDNVGGSITRAVFDRMADFGRVVVCGMISEYNQDEIEVGPPLRPVLRKRLRIEGFVCYDHYDRYPEYRAWASARIAEGGLRYRNDVTEGIENAPAALIGQLSGHNRGKQLVMI</sequence>
<dbReference type="InterPro" id="IPR036291">
    <property type="entry name" value="NAD(P)-bd_dom_sf"/>
</dbReference>
<accession>A0A6G9D292</accession>
<dbReference type="PANTHER" id="PTHR43205">
    <property type="entry name" value="PROSTAGLANDIN REDUCTASE"/>
    <property type="match status" value="1"/>
</dbReference>
<gene>
    <name evidence="3" type="ORF">G9444_5843</name>
</gene>
<dbReference type="Gene3D" id="3.40.50.720">
    <property type="entry name" value="NAD(P)-binding Rossmann-like Domain"/>
    <property type="match status" value="1"/>
</dbReference>
<dbReference type="FunFam" id="3.40.50.720:FF:000121">
    <property type="entry name" value="Prostaglandin reductase 2"/>
    <property type="match status" value="1"/>
</dbReference>
<feature type="domain" description="Enoyl reductase (ER)" evidence="2">
    <location>
        <begin position="29"/>
        <end position="358"/>
    </location>
</feature>
<dbReference type="EMBL" id="CP050124">
    <property type="protein sequence ID" value="QIP43086.1"/>
    <property type="molecule type" value="Genomic_DNA"/>
</dbReference>
<dbReference type="InterPro" id="IPR041694">
    <property type="entry name" value="ADH_N_2"/>
</dbReference>
<evidence type="ECO:0000259" key="2">
    <source>
        <dbReference type="SMART" id="SM00829"/>
    </source>
</evidence>
<dbReference type="SUPFAM" id="SSF50129">
    <property type="entry name" value="GroES-like"/>
    <property type="match status" value="1"/>
</dbReference>
<dbReference type="InterPro" id="IPR011032">
    <property type="entry name" value="GroES-like_sf"/>
</dbReference>
<dbReference type="Pfam" id="PF00107">
    <property type="entry name" value="ADH_zinc_N"/>
    <property type="match status" value="1"/>
</dbReference>
<name>A0A6G9D292_RHOER</name>
<evidence type="ECO:0000313" key="3">
    <source>
        <dbReference type="EMBL" id="QIP43086.1"/>
    </source>
</evidence>
<proteinExistence type="predicted"/>
<dbReference type="CDD" id="cd05288">
    <property type="entry name" value="PGDH"/>
    <property type="match status" value="1"/>
</dbReference>
<dbReference type="Pfam" id="PF16884">
    <property type="entry name" value="ADH_N_2"/>
    <property type="match status" value="1"/>
</dbReference>
<dbReference type="PANTHER" id="PTHR43205:SF7">
    <property type="entry name" value="PROSTAGLANDIN REDUCTASE 1"/>
    <property type="match status" value="1"/>
</dbReference>
<evidence type="ECO:0000313" key="4">
    <source>
        <dbReference type="Proteomes" id="UP000502345"/>
    </source>
</evidence>
<dbReference type="SMART" id="SM00829">
    <property type="entry name" value="PKS_ER"/>
    <property type="match status" value="1"/>
</dbReference>
<dbReference type="InterPro" id="IPR045010">
    <property type="entry name" value="MDR_fam"/>
</dbReference>
<dbReference type="Proteomes" id="UP000502345">
    <property type="component" value="Chromosome"/>
</dbReference>
<dbReference type="InterPro" id="IPR013149">
    <property type="entry name" value="ADH-like_C"/>
</dbReference>
<dbReference type="GO" id="GO:0016628">
    <property type="term" value="F:oxidoreductase activity, acting on the CH-CH group of donors, NAD or NADP as acceptor"/>
    <property type="evidence" value="ECO:0007669"/>
    <property type="project" value="InterPro"/>
</dbReference>
<protein>
    <recommendedName>
        <fullName evidence="2">Enoyl reductase (ER) domain-containing protein</fullName>
    </recommendedName>
</protein>